<keyword evidence="2" id="KW-1185">Reference proteome</keyword>
<dbReference type="Proteomes" id="UP001283361">
    <property type="component" value="Unassembled WGS sequence"/>
</dbReference>
<proteinExistence type="predicted"/>
<sequence>MFTDQKQFLHIIRCRDDRVKYMEPKVAPGDILHVQVKRRPREWEQEDLERMEPCVDPGDMFHVRGNRRPSAANGTFCRSWRYVPRL</sequence>
<evidence type="ECO:0000313" key="1">
    <source>
        <dbReference type="EMBL" id="KAK3797971.1"/>
    </source>
</evidence>
<dbReference type="AlphaFoldDB" id="A0AAE1E8B3"/>
<dbReference type="EMBL" id="JAWDGP010000728">
    <property type="protein sequence ID" value="KAK3797971.1"/>
    <property type="molecule type" value="Genomic_DNA"/>
</dbReference>
<gene>
    <name evidence="1" type="ORF">RRG08_038540</name>
</gene>
<organism evidence="1 2">
    <name type="scientific">Elysia crispata</name>
    <name type="common">lettuce slug</name>
    <dbReference type="NCBI Taxonomy" id="231223"/>
    <lineage>
        <taxon>Eukaryota</taxon>
        <taxon>Metazoa</taxon>
        <taxon>Spiralia</taxon>
        <taxon>Lophotrochozoa</taxon>
        <taxon>Mollusca</taxon>
        <taxon>Gastropoda</taxon>
        <taxon>Heterobranchia</taxon>
        <taxon>Euthyneura</taxon>
        <taxon>Panpulmonata</taxon>
        <taxon>Sacoglossa</taxon>
        <taxon>Placobranchoidea</taxon>
        <taxon>Plakobranchidae</taxon>
        <taxon>Elysia</taxon>
    </lineage>
</organism>
<name>A0AAE1E8B3_9GAST</name>
<accession>A0AAE1E8B3</accession>
<reference evidence="1" key="1">
    <citation type="journal article" date="2023" name="G3 (Bethesda)">
        <title>A reference genome for the long-term kleptoplast-retaining sea slug Elysia crispata morphotype clarki.</title>
        <authorList>
            <person name="Eastman K.E."/>
            <person name="Pendleton A.L."/>
            <person name="Shaikh M.A."/>
            <person name="Suttiyut T."/>
            <person name="Ogas R."/>
            <person name="Tomko P."/>
            <person name="Gavelis G."/>
            <person name="Widhalm J.R."/>
            <person name="Wisecaver J.H."/>
        </authorList>
    </citation>
    <scope>NUCLEOTIDE SEQUENCE</scope>
    <source>
        <strain evidence="1">ECLA1</strain>
    </source>
</reference>
<evidence type="ECO:0000313" key="2">
    <source>
        <dbReference type="Proteomes" id="UP001283361"/>
    </source>
</evidence>
<protein>
    <submittedName>
        <fullName evidence="1">Uncharacterized protein</fullName>
    </submittedName>
</protein>
<comment type="caution">
    <text evidence="1">The sequence shown here is derived from an EMBL/GenBank/DDBJ whole genome shotgun (WGS) entry which is preliminary data.</text>
</comment>